<sequence length="678" mass="70200">MFLLQAQLEPVVLKRLEQLRGLQNGPALGMCNCLRNALQTNNSAAGVEWSSTDGNDEIPPEHFQVDLVDASMSLQLGAWETWLAADGVVAKARYYAATHALVQEILGSILVGSSNEPSISRTALDAAWEEDAGSSSSDVPHLPTDRLKSSLAALATTSSSDGTPQTAAACLSILLARLQEQAQRWQGLVEQYAAGTERPMPATEAEIAGGGDRGAGASTADADADDINDDIDALLKEDASDLKDSTPDAGLGSALDKAVASADAPGTAGAGADKTAAEAMAAPEDEDDTFSLGLSRVPSQTSVDPSEQEEPSSTGVLVTPAAAAAAARRAARAISVKSVEDPELRRTLSETSSANLDDLPSEDLKALMERANPHARSSTRLARQPAASSGGAPGDINLGHLAEMDLRAWAAKKDKQTPLLGLSRGRPVPGSVLAPLLGRADAIKPVMDQHHKAARAPRTPGAAPTAAAAAPGGGASVGNGTSHIGMFGDSPVRQSMERERAGVALGNGISRHGSNDSPTAVQQPRSRSQGSNLSRKLSVSEPGPVGPQAEWKHLPALGQATRLHPHETRQSYGIPRAGAQSRGRAECAGAATPGAPLMEDKLPSLPALAGARGQPPKAMEFLRRPSQAQRSDAHHADASQPPAPNAHLPGLGPPTRLAAARALCVQATKKSFRSDEYF</sequence>
<feature type="compositionally biased region" description="Basic and acidic residues" evidence="1">
    <location>
        <begin position="339"/>
        <end position="348"/>
    </location>
</feature>
<accession>A0ABQ5SLV8</accession>
<keyword evidence="3" id="KW-1185">Reference proteome</keyword>
<evidence type="ECO:0000313" key="3">
    <source>
        <dbReference type="Proteomes" id="UP001165090"/>
    </source>
</evidence>
<dbReference type="EMBL" id="BSDZ01000094">
    <property type="protein sequence ID" value="GLI70372.1"/>
    <property type="molecule type" value="Genomic_DNA"/>
</dbReference>
<feature type="compositionally biased region" description="Basic and acidic residues" evidence="1">
    <location>
        <begin position="362"/>
        <end position="372"/>
    </location>
</feature>
<feature type="compositionally biased region" description="Polar residues" evidence="1">
    <location>
        <begin position="515"/>
        <end position="537"/>
    </location>
</feature>
<feature type="compositionally biased region" description="Low complexity" evidence="1">
    <location>
        <begin position="263"/>
        <end position="282"/>
    </location>
</feature>
<protein>
    <submittedName>
        <fullName evidence="2">Uncharacterized protein</fullName>
    </submittedName>
</protein>
<feature type="region of interest" description="Disordered" evidence="1">
    <location>
        <begin position="263"/>
        <end position="319"/>
    </location>
</feature>
<evidence type="ECO:0000256" key="1">
    <source>
        <dbReference type="SAM" id="MobiDB-lite"/>
    </source>
</evidence>
<feature type="compositionally biased region" description="Low complexity" evidence="1">
    <location>
        <begin position="456"/>
        <end position="470"/>
    </location>
</feature>
<feature type="region of interest" description="Disordered" evidence="1">
    <location>
        <begin position="339"/>
        <end position="396"/>
    </location>
</feature>
<comment type="caution">
    <text evidence="2">The sequence shown here is derived from an EMBL/GenBank/DDBJ whole genome shotgun (WGS) entry which is preliminary data.</text>
</comment>
<feature type="region of interest" description="Disordered" evidence="1">
    <location>
        <begin position="452"/>
        <end position="489"/>
    </location>
</feature>
<feature type="region of interest" description="Disordered" evidence="1">
    <location>
        <begin position="623"/>
        <end position="654"/>
    </location>
</feature>
<proteinExistence type="predicted"/>
<reference evidence="2 3" key="1">
    <citation type="journal article" date="2023" name="IScience">
        <title>Expanded male sex-determining region conserved during the evolution of homothallism in the green alga Volvox.</title>
        <authorList>
            <person name="Yamamoto K."/>
            <person name="Matsuzaki R."/>
            <person name="Mahakham W."/>
            <person name="Heman W."/>
            <person name="Sekimoto H."/>
            <person name="Kawachi M."/>
            <person name="Minakuchi Y."/>
            <person name="Toyoda A."/>
            <person name="Nozaki H."/>
        </authorList>
    </citation>
    <scope>NUCLEOTIDE SEQUENCE [LARGE SCALE GENOMIC DNA]</scope>
    <source>
        <strain evidence="2 3">NIES-4468</strain>
    </source>
</reference>
<dbReference type="Proteomes" id="UP001165090">
    <property type="component" value="Unassembled WGS sequence"/>
</dbReference>
<feature type="compositionally biased region" description="Polar residues" evidence="1">
    <location>
        <begin position="297"/>
        <end position="316"/>
    </location>
</feature>
<gene>
    <name evidence="2" type="ORF">VaNZ11_015152</name>
</gene>
<feature type="region of interest" description="Disordered" evidence="1">
    <location>
        <begin position="562"/>
        <end position="601"/>
    </location>
</feature>
<evidence type="ECO:0000313" key="2">
    <source>
        <dbReference type="EMBL" id="GLI70372.1"/>
    </source>
</evidence>
<organism evidence="2 3">
    <name type="scientific">Volvox africanus</name>
    <dbReference type="NCBI Taxonomy" id="51714"/>
    <lineage>
        <taxon>Eukaryota</taxon>
        <taxon>Viridiplantae</taxon>
        <taxon>Chlorophyta</taxon>
        <taxon>core chlorophytes</taxon>
        <taxon>Chlorophyceae</taxon>
        <taxon>CS clade</taxon>
        <taxon>Chlamydomonadales</taxon>
        <taxon>Volvocaceae</taxon>
        <taxon>Volvox</taxon>
    </lineage>
</organism>
<feature type="region of interest" description="Disordered" evidence="1">
    <location>
        <begin position="506"/>
        <end position="550"/>
    </location>
</feature>
<name>A0ABQ5SLV8_9CHLO</name>